<dbReference type="InterPro" id="IPR007712">
    <property type="entry name" value="RelE/ParE_toxin"/>
</dbReference>
<name>Q6LI15_PHOPR</name>
<dbReference type="InterPro" id="IPR028344">
    <property type="entry name" value="ParE1/4"/>
</dbReference>
<accession>Q6LI15</accession>
<proteinExistence type="inferred from homology"/>
<dbReference type="KEGG" id="ppr:PBPRB1193"/>
<evidence type="ECO:0000313" key="5">
    <source>
        <dbReference type="Proteomes" id="UP000000593"/>
    </source>
</evidence>
<dbReference type="PIRSF" id="PIRSF029218">
    <property type="entry name" value="ParE"/>
    <property type="match status" value="1"/>
</dbReference>
<evidence type="ECO:0000313" key="4">
    <source>
        <dbReference type="EMBL" id="CAG23065.1"/>
    </source>
</evidence>
<evidence type="ECO:0000256" key="1">
    <source>
        <dbReference type="ARBA" id="ARBA00006226"/>
    </source>
</evidence>
<evidence type="ECO:0000256" key="3">
    <source>
        <dbReference type="PIRNR" id="PIRNR029218"/>
    </source>
</evidence>
<reference evidence="5" key="1">
    <citation type="journal article" date="2005" name="Science">
        <title>Life at depth: Photobacterium profundum genome sequence and expression analysis.</title>
        <authorList>
            <person name="Vezzi A."/>
            <person name="Campanaro S."/>
            <person name="D'Angelo M."/>
            <person name="Simonato F."/>
            <person name="Vitulo N."/>
            <person name="Lauro F.M."/>
            <person name="Cestaro A."/>
            <person name="Malacrida G."/>
            <person name="Simionati B."/>
            <person name="Cannata N."/>
            <person name="Romualdi C."/>
            <person name="Bartlett D.H."/>
            <person name="Valle G."/>
        </authorList>
    </citation>
    <scope>NUCLEOTIDE SEQUENCE [LARGE SCALE GENOMIC DNA]</scope>
    <source>
        <strain evidence="5">ATCC BAA-1253 / SS9</strain>
    </source>
</reference>
<keyword evidence="2" id="KW-1277">Toxin-antitoxin system</keyword>
<dbReference type="eggNOG" id="COG3668">
    <property type="taxonomic scope" value="Bacteria"/>
</dbReference>
<gene>
    <name evidence="4" type="primary">SMB20063</name>
    <name evidence="4" type="ordered locus">PBPRB1193</name>
</gene>
<organism evidence="4 5">
    <name type="scientific">Photobacterium profundum (strain SS9)</name>
    <dbReference type="NCBI Taxonomy" id="298386"/>
    <lineage>
        <taxon>Bacteria</taxon>
        <taxon>Pseudomonadati</taxon>
        <taxon>Pseudomonadota</taxon>
        <taxon>Gammaproteobacteria</taxon>
        <taxon>Vibrionales</taxon>
        <taxon>Vibrionaceae</taxon>
        <taxon>Photobacterium</taxon>
    </lineage>
</organism>
<dbReference type="RefSeq" id="WP_011221254.1">
    <property type="nucleotide sequence ID" value="NC_006371.1"/>
</dbReference>
<dbReference type="Gene3D" id="3.30.2310.20">
    <property type="entry name" value="RelE-like"/>
    <property type="match status" value="1"/>
</dbReference>
<dbReference type="InterPro" id="IPR051803">
    <property type="entry name" value="TA_system_RelE-like_toxin"/>
</dbReference>
<sequence>MNHFIVTNKAKSDLIDIARYTQKNWGINRRNSYLKQFDDSFHSLAREPMIGICCEYIKAGYRKFPQGSHIIYYRQNESQSIEIIRVLHKSMDVNRNI</sequence>
<evidence type="ECO:0000256" key="2">
    <source>
        <dbReference type="ARBA" id="ARBA00022649"/>
    </source>
</evidence>
<dbReference type="AlphaFoldDB" id="Q6LI15"/>
<keyword evidence="5" id="KW-1185">Reference proteome</keyword>
<dbReference type="EMBL" id="CR378678">
    <property type="protein sequence ID" value="CAG23065.1"/>
    <property type="molecule type" value="Genomic_DNA"/>
</dbReference>
<dbReference type="PANTHER" id="PTHR33755:SF9">
    <property type="entry name" value="TOXIN PARE1"/>
    <property type="match status" value="1"/>
</dbReference>
<dbReference type="Pfam" id="PF05016">
    <property type="entry name" value="ParE_toxin"/>
    <property type="match status" value="1"/>
</dbReference>
<dbReference type="InterPro" id="IPR035093">
    <property type="entry name" value="RelE/ParE_toxin_dom_sf"/>
</dbReference>
<protein>
    <recommendedName>
        <fullName evidence="3">Toxin</fullName>
    </recommendedName>
</protein>
<dbReference type="HOGENOM" id="CLU_147162_3_0_6"/>
<dbReference type="Proteomes" id="UP000000593">
    <property type="component" value="Chromosome 2"/>
</dbReference>
<dbReference type="PANTHER" id="PTHR33755">
    <property type="entry name" value="TOXIN PARE1-RELATED"/>
    <property type="match status" value="1"/>
</dbReference>
<comment type="similarity">
    <text evidence="1 3">Belongs to the RelE toxin family.</text>
</comment>